<accession>A0ABT9WTA2</accession>
<dbReference type="EMBL" id="JAUSTT010000012">
    <property type="protein sequence ID" value="MDQ0176344.1"/>
    <property type="molecule type" value="Genomic_DNA"/>
</dbReference>
<dbReference type="Proteomes" id="UP001223586">
    <property type="component" value="Unassembled WGS sequence"/>
</dbReference>
<protein>
    <submittedName>
        <fullName evidence="1">Uncharacterized protein</fullName>
    </submittedName>
</protein>
<evidence type="ECO:0000313" key="2">
    <source>
        <dbReference type="Proteomes" id="UP001223586"/>
    </source>
</evidence>
<name>A0ABT9WTA2_9BACI</name>
<keyword evidence="2" id="KW-1185">Reference proteome</keyword>
<comment type="caution">
    <text evidence="1">The sequence shown here is derived from an EMBL/GenBank/DDBJ whole genome shotgun (WGS) entry which is preliminary data.</text>
</comment>
<proteinExistence type="predicted"/>
<reference evidence="1 2" key="1">
    <citation type="submission" date="2023-07" db="EMBL/GenBank/DDBJ databases">
        <title>Genomic Encyclopedia of Type Strains, Phase IV (KMG-IV): sequencing the most valuable type-strain genomes for metagenomic binning, comparative biology and taxonomic classification.</title>
        <authorList>
            <person name="Goeker M."/>
        </authorList>
    </citation>
    <scope>NUCLEOTIDE SEQUENCE [LARGE SCALE GENOMIC DNA]</scope>
    <source>
        <strain evidence="1 2">DSM 23837</strain>
    </source>
</reference>
<organism evidence="1 2">
    <name type="scientific">Bacillus chungangensis</name>
    <dbReference type="NCBI Taxonomy" id="587633"/>
    <lineage>
        <taxon>Bacteria</taxon>
        <taxon>Bacillati</taxon>
        <taxon>Bacillota</taxon>
        <taxon>Bacilli</taxon>
        <taxon>Bacillales</taxon>
        <taxon>Bacillaceae</taxon>
        <taxon>Bacillus</taxon>
    </lineage>
</organism>
<gene>
    <name evidence="1" type="ORF">J2S08_002188</name>
</gene>
<sequence length="36" mass="3947">MLADPRFKMVSSVSIQFFDSSSGMPSVFKVMEMTAG</sequence>
<evidence type="ECO:0000313" key="1">
    <source>
        <dbReference type="EMBL" id="MDQ0176344.1"/>
    </source>
</evidence>